<evidence type="ECO:0000259" key="4">
    <source>
        <dbReference type="Pfam" id="PF15983"/>
    </source>
</evidence>
<protein>
    <recommendedName>
        <fullName evidence="6">Zinc-ribbon domain-containing protein</fullName>
    </recommendedName>
</protein>
<dbReference type="AlphaFoldDB" id="F6IS29"/>
<sequence length="319" mass="33626">MENNRNIGGEAMYCPNCGKKNDLDALFCENCGARLILPTSSSAAPRSAASSATTRATSENAASRADTHSAADVDDHTTRAAQSDSSAGVENTVDDTDDTVAPTTRSAQHAQQSPRPPHRGLPALLLALIVIVLVGGGYYWFSHNSANTDSTTTATSSSSTATKSSSSSSAASTQSSSSSTTKTAAKWSTAKMSELSSFMSTWQDTMNQSYAGTYDGQSVSVDGLDLPTDIRDNNYQNKITVNGNAVKLTWTTKANTDANYQVVAAAAYQHGTQVIIYLYVFHDGSPDVLVSQDTNTTYNFTSSANTDLQNGFAKIANAD</sequence>
<feature type="region of interest" description="Disordered" evidence="1">
    <location>
        <begin position="149"/>
        <end position="183"/>
    </location>
</feature>
<proteinExistence type="predicted"/>
<evidence type="ECO:0000313" key="5">
    <source>
        <dbReference type="EMBL" id="CCB81335.1"/>
    </source>
</evidence>
<feature type="region of interest" description="Disordered" evidence="1">
    <location>
        <begin position="42"/>
        <end position="118"/>
    </location>
</feature>
<evidence type="ECO:0008006" key="6">
    <source>
        <dbReference type="Google" id="ProtNLM"/>
    </source>
</evidence>
<evidence type="ECO:0000256" key="2">
    <source>
        <dbReference type="SAM" id="Phobius"/>
    </source>
</evidence>
<feature type="compositionally biased region" description="Basic and acidic residues" evidence="1">
    <location>
        <begin position="65"/>
        <end position="78"/>
    </location>
</feature>
<keyword evidence="2" id="KW-0812">Transmembrane</keyword>
<keyword evidence="2" id="KW-1133">Transmembrane helix</keyword>
<feature type="transmembrane region" description="Helical" evidence="2">
    <location>
        <begin position="121"/>
        <end position="141"/>
    </location>
</feature>
<feature type="domain" description="DUF4767" evidence="4">
    <location>
        <begin position="185"/>
        <end position="316"/>
    </location>
</feature>
<organism evidence="5">
    <name type="scientific">Lactiplantibacillus pentosus MP-10</name>
    <dbReference type="NCBI Taxonomy" id="1028490"/>
    <lineage>
        <taxon>Bacteria</taxon>
        <taxon>Bacillati</taxon>
        <taxon>Bacillota</taxon>
        <taxon>Bacilli</taxon>
        <taxon>Lactobacillales</taxon>
        <taxon>Lactobacillaceae</taxon>
        <taxon>Lactiplantibacillus</taxon>
    </lineage>
</organism>
<accession>F6IS29</accession>
<feature type="compositionally biased region" description="Low complexity" evidence="1">
    <location>
        <begin position="42"/>
        <end position="64"/>
    </location>
</feature>
<gene>
    <name evidence="5" type="ORF">LPE_00342</name>
</gene>
<evidence type="ECO:0000256" key="1">
    <source>
        <dbReference type="SAM" id="MobiDB-lite"/>
    </source>
</evidence>
<keyword evidence="2" id="KW-0472">Membrane</keyword>
<feature type="compositionally biased region" description="Polar residues" evidence="1">
    <location>
        <begin position="79"/>
        <end position="89"/>
    </location>
</feature>
<dbReference type="Pfam" id="PF15983">
    <property type="entry name" value="DUF4767"/>
    <property type="match status" value="1"/>
</dbReference>
<dbReference type="InterPro" id="IPR031927">
    <property type="entry name" value="DUF4767"/>
</dbReference>
<feature type="domain" description="Zinc-ribbon" evidence="3">
    <location>
        <begin position="13"/>
        <end position="35"/>
    </location>
</feature>
<evidence type="ECO:0000259" key="3">
    <source>
        <dbReference type="Pfam" id="PF13240"/>
    </source>
</evidence>
<dbReference type="EMBL" id="FR871761">
    <property type="protein sequence ID" value="CCB81335.1"/>
    <property type="molecule type" value="Genomic_DNA"/>
</dbReference>
<dbReference type="Pfam" id="PF13240">
    <property type="entry name" value="Zn_Ribbon_1"/>
    <property type="match status" value="1"/>
</dbReference>
<name>F6IS29_LACPE</name>
<reference evidence="5" key="1">
    <citation type="journal article" date="2011" name="J. Bacteriol.">
        <title>Annotated genome sequence of Lactobacillus pentosus MP-10, which has probiotic potential, from naturally fermented Alorena green table olives.</title>
        <authorList>
            <person name="Abriouel H."/>
            <person name="Benomar N."/>
            <person name="Perez Pulido R."/>
            <person name="Canamero M.M."/>
            <person name="Galvez A."/>
        </authorList>
    </citation>
    <scope>NUCLEOTIDE SEQUENCE</scope>
    <source>
        <strain evidence="5">MP-10</strain>
    </source>
</reference>
<dbReference type="InterPro" id="IPR026870">
    <property type="entry name" value="Zinc_ribbon_dom"/>
</dbReference>